<evidence type="ECO:0000313" key="3">
    <source>
        <dbReference type="Proteomes" id="UP000828251"/>
    </source>
</evidence>
<keyword evidence="3" id="KW-1185">Reference proteome</keyword>
<evidence type="ECO:0000313" key="2">
    <source>
        <dbReference type="EMBL" id="KAH1115102.1"/>
    </source>
</evidence>
<dbReference type="Gene3D" id="4.10.60.10">
    <property type="entry name" value="Zinc finger, CCHC-type"/>
    <property type="match status" value="1"/>
</dbReference>
<organism evidence="2 3">
    <name type="scientific">Gossypium stocksii</name>
    <dbReference type="NCBI Taxonomy" id="47602"/>
    <lineage>
        <taxon>Eukaryota</taxon>
        <taxon>Viridiplantae</taxon>
        <taxon>Streptophyta</taxon>
        <taxon>Embryophyta</taxon>
        <taxon>Tracheophyta</taxon>
        <taxon>Spermatophyta</taxon>
        <taxon>Magnoliopsida</taxon>
        <taxon>eudicotyledons</taxon>
        <taxon>Gunneridae</taxon>
        <taxon>Pentapetalae</taxon>
        <taxon>rosids</taxon>
        <taxon>malvids</taxon>
        <taxon>Malvales</taxon>
        <taxon>Malvaceae</taxon>
        <taxon>Malvoideae</taxon>
        <taxon>Gossypium</taxon>
    </lineage>
</organism>
<comment type="caution">
    <text evidence="2">The sequence shown here is derived from an EMBL/GenBank/DDBJ whole genome shotgun (WGS) entry which is preliminary data.</text>
</comment>
<dbReference type="SUPFAM" id="SSF57756">
    <property type="entry name" value="Retrovirus zinc finger-like domains"/>
    <property type="match status" value="1"/>
</dbReference>
<protein>
    <submittedName>
        <fullName evidence="2">Uncharacterized protein</fullName>
    </submittedName>
</protein>
<feature type="region of interest" description="Disordered" evidence="1">
    <location>
        <begin position="20"/>
        <end position="44"/>
    </location>
</feature>
<feature type="compositionally biased region" description="Basic and acidic residues" evidence="1">
    <location>
        <begin position="30"/>
        <end position="41"/>
    </location>
</feature>
<dbReference type="AlphaFoldDB" id="A0A9D3W8X5"/>
<dbReference type="OrthoDB" id="10569660at2759"/>
<reference evidence="2 3" key="1">
    <citation type="journal article" date="2021" name="Plant Biotechnol. J.">
        <title>Multi-omics assisted identification of the key and species-specific regulatory components of drought-tolerant mechanisms in Gossypium stocksii.</title>
        <authorList>
            <person name="Yu D."/>
            <person name="Ke L."/>
            <person name="Zhang D."/>
            <person name="Wu Y."/>
            <person name="Sun Y."/>
            <person name="Mei J."/>
            <person name="Sun J."/>
            <person name="Sun Y."/>
        </authorList>
    </citation>
    <scope>NUCLEOTIDE SEQUENCE [LARGE SCALE GENOMIC DNA]</scope>
    <source>
        <strain evidence="3">cv. E1</strain>
        <tissue evidence="2">Leaf</tissue>
    </source>
</reference>
<accession>A0A9D3W8X5</accession>
<dbReference type="EMBL" id="JAIQCV010000003">
    <property type="protein sequence ID" value="KAH1115102.1"/>
    <property type="molecule type" value="Genomic_DNA"/>
</dbReference>
<dbReference type="GO" id="GO:0008270">
    <property type="term" value="F:zinc ion binding"/>
    <property type="evidence" value="ECO:0007669"/>
    <property type="project" value="InterPro"/>
</dbReference>
<gene>
    <name evidence="2" type="ORF">J1N35_008480</name>
</gene>
<proteinExistence type="predicted"/>
<dbReference type="Proteomes" id="UP000828251">
    <property type="component" value="Unassembled WGS sequence"/>
</dbReference>
<feature type="non-terminal residue" evidence="2">
    <location>
        <position position="126"/>
    </location>
</feature>
<name>A0A9D3W8X5_9ROSI</name>
<dbReference type="InterPro" id="IPR036875">
    <property type="entry name" value="Znf_CCHC_sf"/>
</dbReference>
<dbReference type="GO" id="GO:0003676">
    <property type="term" value="F:nucleic acid binding"/>
    <property type="evidence" value="ECO:0007669"/>
    <property type="project" value="InterPro"/>
</dbReference>
<evidence type="ECO:0000256" key="1">
    <source>
        <dbReference type="SAM" id="MobiDB-lite"/>
    </source>
</evidence>
<sequence>MATVNNIRLLGDDCTKTKEISSSSYKGKKPWLEKKEKPKKDAGKKRILPCIHCKKSTHLERYCWYRPDIQCRSCKQFAHIEKVCKNKGRAQASSKIKLRLLGIYKLKRSMFLLHPILQPQARSEGT</sequence>